<reference evidence="5 6" key="1">
    <citation type="submission" date="2018-06" db="EMBL/GenBank/DDBJ databases">
        <title>Genomic Encyclopedia of Type Strains, Phase I: the one thousand microbial genomes (KMG-I) project.</title>
        <authorList>
            <person name="Kyrpides N."/>
        </authorList>
    </citation>
    <scope>NUCLEOTIDE SEQUENCE [LARGE SCALE GENOMIC DNA]</scope>
    <source>
        <strain evidence="5 6">DSM 19573</strain>
    </source>
</reference>
<dbReference type="PANTHER" id="PTHR40047">
    <property type="entry name" value="UPF0703 PROTEIN YCGQ"/>
    <property type="match status" value="1"/>
</dbReference>
<keyword evidence="6" id="KW-1185">Reference proteome</keyword>
<name>A0A318XS30_9FIRM</name>
<sequence length="285" mass="32138">MKAFKSGSLNIDVVLKLIILLGFSLFFFITVQSGTIQLLVHPRIIPFLKFGIVIMIIMSLFLLKDIFKLQREKTNLYQYLFFIIPLIMAFSLPVKEINSGSVAIGNSTGTVMSGSSTARSKTPDIDSAGSSSGENILSEDTEQKQNTDTSFMDGTEEEDSVPELKDNTVIMDDSNFVMWIDEIYSNPSKYEGKKIIVTGFVFKDKQFKENEFVPARMMMTCCAADMSTVGLLARYDKTSELRENRWFEFTGTIVNSEFNGDKVPVVNIESAKRIAKPQNEYVYPY</sequence>
<dbReference type="EMBL" id="QKMR01000004">
    <property type="protein sequence ID" value="PYG89051.1"/>
    <property type="molecule type" value="Genomic_DNA"/>
</dbReference>
<feature type="region of interest" description="Disordered" evidence="1">
    <location>
        <begin position="111"/>
        <end position="162"/>
    </location>
</feature>
<evidence type="ECO:0000259" key="4">
    <source>
        <dbReference type="Pfam" id="PF21537"/>
    </source>
</evidence>
<dbReference type="AlphaFoldDB" id="A0A318XS30"/>
<feature type="domain" description="DUF1980" evidence="3">
    <location>
        <begin position="15"/>
        <end position="102"/>
    </location>
</feature>
<feature type="transmembrane region" description="Helical" evidence="2">
    <location>
        <begin position="12"/>
        <end position="32"/>
    </location>
</feature>
<dbReference type="PANTHER" id="PTHR40047:SF1">
    <property type="entry name" value="UPF0703 PROTEIN YCGQ"/>
    <property type="match status" value="1"/>
</dbReference>
<feature type="compositionally biased region" description="Polar residues" evidence="1">
    <location>
        <begin position="111"/>
        <end position="120"/>
    </location>
</feature>
<evidence type="ECO:0000256" key="2">
    <source>
        <dbReference type="SAM" id="Phobius"/>
    </source>
</evidence>
<protein>
    <submittedName>
        <fullName evidence="5">Putative membrane protein</fullName>
    </submittedName>
</protein>
<keyword evidence="2" id="KW-0472">Membrane</keyword>
<feature type="transmembrane region" description="Helical" evidence="2">
    <location>
        <begin position="44"/>
        <end position="63"/>
    </location>
</feature>
<keyword evidence="2" id="KW-1133">Transmembrane helix</keyword>
<evidence type="ECO:0000259" key="3">
    <source>
        <dbReference type="Pfam" id="PF09323"/>
    </source>
</evidence>
<accession>A0A318XS30</accession>
<evidence type="ECO:0000313" key="6">
    <source>
        <dbReference type="Proteomes" id="UP000248132"/>
    </source>
</evidence>
<evidence type="ECO:0000313" key="5">
    <source>
        <dbReference type="EMBL" id="PYG89051.1"/>
    </source>
</evidence>
<evidence type="ECO:0000256" key="1">
    <source>
        <dbReference type="SAM" id="MobiDB-lite"/>
    </source>
</evidence>
<dbReference type="NCBIfam" id="TIGR03943">
    <property type="entry name" value="TIGR03943 family putative permease subunit"/>
    <property type="match status" value="1"/>
</dbReference>
<comment type="caution">
    <text evidence="5">The sequence shown here is derived from an EMBL/GenBank/DDBJ whole genome shotgun (WGS) entry which is preliminary data.</text>
</comment>
<proteinExistence type="predicted"/>
<dbReference type="InterPro" id="IPR048447">
    <property type="entry name" value="DUF1980_C"/>
</dbReference>
<dbReference type="Pfam" id="PF21537">
    <property type="entry name" value="DUF1980_C"/>
    <property type="match status" value="1"/>
</dbReference>
<dbReference type="OrthoDB" id="9770408at2"/>
<dbReference type="InterPro" id="IPR015402">
    <property type="entry name" value="DUF1980"/>
</dbReference>
<feature type="transmembrane region" description="Helical" evidence="2">
    <location>
        <begin position="75"/>
        <end position="94"/>
    </location>
</feature>
<dbReference type="InterPro" id="IPR048493">
    <property type="entry name" value="DUF1980_N"/>
</dbReference>
<dbReference type="Pfam" id="PF09323">
    <property type="entry name" value="DUF1980"/>
    <property type="match status" value="1"/>
</dbReference>
<keyword evidence="2" id="KW-0812">Transmembrane</keyword>
<feature type="domain" description="DUF1980" evidence="4">
    <location>
        <begin position="163"/>
        <end position="284"/>
    </location>
</feature>
<dbReference type="RefSeq" id="WP_110460945.1">
    <property type="nucleotide sequence ID" value="NZ_QKMR01000004.1"/>
</dbReference>
<dbReference type="Proteomes" id="UP000248132">
    <property type="component" value="Unassembled WGS sequence"/>
</dbReference>
<dbReference type="InterPro" id="IPR052955">
    <property type="entry name" value="UPF0703_membrane_permease"/>
</dbReference>
<organism evidence="5 6">
    <name type="scientific">Ruminiclostridium sufflavum DSM 19573</name>
    <dbReference type="NCBI Taxonomy" id="1121337"/>
    <lineage>
        <taxon>Bacteria</taxon>
        <taxon>Bacillati</taxon>
        <taxon>Bacillota</taxon>
        <taxon>Clostridia</taxon>
        <taxon>Eubacteriales</taxon>
        <taxon>Oscillospiraceae</taxon>
        <taxon>Ruminiclostridium</taxon>
    </lineage>
</organism>
<gene>
    <name evidence="5" type="ORF">LY28_00872</name>
</gene>